<dbReference type="AlphaFoldDB" id="A0A816LR23"/>
<organism evidence="2">
    <name type="scientific">Brassica napus</name>
    <name type="common">Rape</name>
    <dbReference type="NCBI Taxonomy" id="3708"/>
    <lineage>
        <taxon>Eukaryota</taxon>
        <taxon>Viridiplantae</taxon>
        <taxon>Streptophyta</taxon>
        <taxon>Embryophyta</taxon>
        <taxon>Tracheophyta</taxon>
        <taxon>Spermatophyta</taxon>
        <taxon>Magnoliopsida</taxon>
        <taxon>eudicotyledons</taxon>
        <taxon>Gunneridae</taxon>
        <taxon>Pentapetalae</taxon>
        <taxon>rosids</taxon>
        <taxon>malvids</taxon>
        <taxon>Brassicales</taxon>
        <taxon>Brassicaceae</taxon>
        <taxon>Brassiceae</taxon>
        <taxon>Brassica</taxon>
    </lineage>
</organism>
<feature type="compositionally biased region" description="Polar residues" evidence="1">
    <location>
        <begin position="1"/>
        <end position="13"/>
    </location>
</feature>
<protein>
    <submittedName>
        <fullName evidence="2">(rape) hypothetical protein</fullName>
    </submittedName>
</protein>
<proteinExistence type="predicted"/>
<name>A0A816LR23_BRANA</name>
<feature type="non-terminal residue" evidence="2">
    <location>
        <position position="68"/>
    </location>
</feature>
<dbReference type="EMBL" id="HG994371">
    <property type="protein sequence ID" value="CAF1950724.1"/>
    <property type="molecule type" value="Genomic_DNA"/>
</dbReference>
<dbReference type="Proteomes" id="UP001295469">
    <property type="component" value="Chromosome C07"/>
</dbReference>
<gene>
    <name evidence="2" type="ORF">DARMORV10_C07P04770.1</name>
</gene>
<evidence type="ECO:0000256" key="1">
    <source>
        <dbReference type="SAM" id="MobiDB-lite"/>
    </source>
</evidence>
<sequence>MADAFKSNSTPVRSSLGGADAESSGNNVVAFFTNYSTVFKPGTSGPGVSGIVKKRNNTRKRPSKSARK</sequence>
<feature type="compositionally biased region" description="Basic residues" evidence="1">
    <location>
        <begin position="52"/>
        <end position="68"/>
    </location>
</feature>
<feature type="region of interest" description="Disordered" evidence="1">
    <location>
        <begin position="1"/>
        <end position="24"/>
    </location>
</feature>
<evidence type="ECO:0000313" key="2">
    <source>
        <dbReference type="EMBL" id="CAF1950724.1"/>
    </source>
</evidence>
<reference evidence="2" key="1">
    <citation type="submission" date="2021-01" db="EMBL/GenBank/DDBJ databases">
        <authorList>
            <consortium name="Genoscope - CEA"/>
            <person name="William W."/>
        </authorList>
    </citation>
    <scope>NUCLEOTIDE SEQUENCE</scope>
</reference>
<feature type="region of interest" description="Disordered" evidence="1">
    <location>
        <begin position="39"/>
        <end position="68"/>
    </location>
</feature>
<accession>A0A816LR23</accession>